<evidence type="ECO:0000259" key="1">
    <source>
        <dbReference type="PROSITE" id="PS51384"/>
    </source>
</evidence>
<feature type="domain" description="FAD-binding FR-type" evidence="1">
    <location>
        <begin position="9"/>
        <end position="134"/>
    </location>
</feature>
<evidence type="ECO:0000313" key="2">
    <source>
        <dbReference type="EMBL" id="ATE53969.1"/>
    </source>
</evidence>
<dbReference type="Pfam" id="PF08021">
    <property type="entry name" value="FAD_binding_9"/>
    <property type="match status" value="1"/>
</dbReference>
<dbReference type="EMBL" id="CP023445">
    <property type="protein sequence ID" value="ATE53969.1"/>
    <property type="molecule type" value="Genomic_DNA"/>
</dbReference>
<dbReference type="Pfam" id="PF04954">
    <property type="entry name" value="SIP"/>
    <property type="match status" value="1"/>
</dbReference>
<dbReference type="AlphaFoldDB" id="A0A290Z4R8"/>
<dbReference type="PANTHER" id="PTHR30157:SF0">
    <property type="entry name" value="NADPH-DEPENDENT FERRIC-CHELATE REDUCTASE"/>
    <property type="match status" value="1"/>
</dbReference>
<name>A0A290Z4R8_9PSEU</name>
<dbReference type="GO" id="GO:0016491">
    <property type="term" value="F:oxidoreductase activity"/>
    <property type="evidence" value="ECO:0007669"/>
    <property type="project" value="InterPro"/>
</dbReference>
<reference evidence="2" key="1">
    <citation type="submission" date="2017-09" db="EMBL/GenBank/DDBJ databases">
        <title>Complete Genome Sequence of ansamitocin-producing Bacterium Actinosynnema pretiosum X47.</title>
        <authorList>
            <person name="Cao G."/>
            <person name="Zong G."/>
            <person name="Zhong C."/>
            <person name="Fu J."/>
        </authorList>
    </citation>
    <scope>NUCLEOTIDE SEQUENCE [LARGE SCALE GENOMIC DNA]</scope>
    <source>
        <strain evidence="2">X47</strain>
    </source>
</reference>
<dbReference type="InterPro" id="IPR039374">
    <property type="entry name" value="SIP_fam"/>
</dbReference>
<accession>A0A290Z4R8</accession>
<dbReference type="KEGG" id="apre:CNX65_12220"/>
<dbReference type="CDD" id="cd06193">
    <property type="entry name" value="siderophore_interacting"/>
    <property type="match status" value="1"/>
</dbReference>
<dbReference type="Gene3D" id="3.40.50.80">
    <property type="entry name" value="Nucleotide-binding domain of ferredoxin-NADP reductase (FNR) module"/>
    <property type="match status" value="1"/>
</dbReference>
<organism evidence="2 3">
    <name type="scientific">Actinosynnema pretiosum</name>
    <dbReference type="NCBI Taxonomy" id="42197"/>
    <lineage>
        <taxon>Bacteria</taxon>
        <taxon>Bacillati</taxon>
        <taxon>Actinomycetota</taxon>
        <taxon>Actinomycetes</taxon>
        <taxon>Pseudonocardiales</taxon>
        <taxon>Pseudonocardiaceae</taxon>
        <taxon>Actinosynnema</taxon>
    </lineage>
</organism>
<dbReference type="PROSITE" id="PS51384">
    <property type="entry name" value="FAD_FR"/>
    <property type="match status" value="1"/>
</dbReference>
<protein>
    <submittedName>
        <fullName evidence="2">NADPH-dependent ferric siderophore reductase</fullName>
    </submittedName>
</protein>
<dbReference type="InterPro" id="IPR013113">
    <property type="entry name" value="SIP_FAD-bd"/>
</dbReference>
<dbReference type="InterPro" id="IPR017927">
    <property type="entry name" value="FAD-bd_FR_type"/>
</dbReference>
<dbReference type="InterPro" id="IPR017938">
    <property type="entry name" value="Riboflavin_synthase-like_b-brl"/>
</dbReference>
<dbReference type="Gene3D" id="2.40.30.10">
    <property type="entry name" value="Translation factors"/>
    <property type="match status" value="1"/>
</dbReference>
<dbReference type="InterPro" id="IPR039261">
    <property type="entry name" value="FNR_nucleotide-bd"/>
</dbReference>
<gene>
    <name evidence="2" type="ORF">CNX65_12220</name>
</gene>
<dbReference type="InterPro" id="IPR007037">
    <property type="entry name" value="SIP_rossman_dom"/>
</dbReference>
<evidence type="ECO:0000313" key="3">
    <source>
        <dbReference type="Proteomes" id="UP000218505"/>
    </source>
</evidence>
<dbReference type="Proteomes" id="UP000218505">
    <property type="component" value="Chromosome"/>
</dbReference>
<sequence length="276" mass="30604">MANPTTEPFRHFDAEVLATRALGRSMVRVTFGGPALRDVRTWGPDQRIKLFFPRSGQAGLTVPTGADWYTRFRELPDRERPAMRTYTLRAVRHGQIDIDFVRHGDTGPASTWAGRAAVGDRTVILAPNAHHVPENPARMGADYAPPADTAWQLIAGDETALPAIGGIVESLPRGVRARVVLEVPSASDRQDWRTEGEVDTTWLVRGVDTPLLEAIRAEGVPDGPGYAWLAGESSLVRGLRRHLVKDLGVDRKRVYFCGYWREGRPEETAHEPVEED</sequence>
<keyword evidence="3" id="KW-1185">Reference proteome</keyword>
<dbReference type="SUPFAM" id="SSF63380">
    <property type="entry name" value="Riboflavin synthase domain-like"/>
    <property type="match status" value="1"/>
</dbReference>
<dbReference type="PANTHER" id="PTHR30157">
    <property type="entry name" value="FERRIC REDUCTASE, NADPH-DEPENDENT"/>
    <property type="match status" value="1"/>
</dbReference>
<proteinExistence type="predicted"/>